<dbReference type="Proteomes" id="UP001157974">
    <property type="component" value="Unassembled WGS sequence"/>
</dbReference>
<comment type="caution">
    <text evidence="6">The sequence shown here is derived from an EMBL/GenBank/DDBJ whole genome shotgun (WGS) entry which is preliminary data.</text>
</comment>
<dbReference type="FunFam" id="3.30.710.10:FF:000035">
    <property type="entry name" value="Elongin C transcription elongation factor"/>
    <property type="match status" value="1"/>
</dbReference>
<dbReference type="PANTHER" id="PTHR20648">
    <property type="entry name" value="ELONGIN-C"/>
    <property type="match status" value="1"/>
</dbReference>
<gene>
    <name evidence="6" type="ORF">NDN08_005743</name>
</gene>
<evidence type="ECO:0000313" key="6">
    <source>
        <dbReference type="EMBL" id="KAJ8909045.1"/>
    </source>
</evidence>
<dbReference type="InterPro" id="IPR011333">
    <property type="entry name" value="SKP1/BTB/POZ_sf"/>
</dbReference>
<reference evidence="6 7" key="1">
    <citation type="journal article" date="2023" name="Nat. Commun.">
        <title>Origin of minicircular mitochondrial genomes in red algae.</title>
        <authorList>
            <person name="Lee Y."/>
            <person name="Cho C.H."/>
            <person name="Lee Y.M."/>
            <person name="Park S.I."/>
            <person name="Yang J.H."/>
            <person name="West J.A."/>
            <person name="Bhattacharya D."/>
            <person name="Yoon H.S."/>
        </authorList>
    </citation>
    <scope>NUCLEOTIDE SEQUENCE [LARGE SCALE GENOMIC DNA]</scope>
    <source>
        <strain evidence="6 7">CCMP1338</strain>
        <tissue evidence="6">Whole cell</tissue>
    </source>
</reference>
<dbReference type="InterPro" id="IPR001232">
    <property type="entry name" value="SKP1-like"/>
</dbReference>
<evidence type="ECO:0000256" key="3">
    <source>
        <dbReference type="ARBA" id="ARBA00021347"/>
    </source>
</evidence>
<dbReference type="InterPro" id="IPR016073">
    <property type="entry name" value="Skp1_comp_POZ"/>
</dbReference>
<dbReference type="SUPFAM" id="SSF54695">
    <property type="entry name" value="POZ domain"/>
    <property type="match status" value="1"/>
</dbReference>
<dbReference type="Pfam" id="PF03931">
    <property type="entry name" value="Skp1_POZ"/>
    <property type="match status" value="1"/>
</dbReference>
<evidence type="ECO:0000256" key="2">
    <source>
        <dbReference type="ARBA" id="ARBA00009993"/>
    </source>
</evidence>
<comment type="subcellular location">
    <subcellularLocation>
        <location evidence="1">Nucleus</location>
    </subcellularLocation>
</comment>
<protein>
    <recommendedName>
        <fullName evidence="3">Elongin-C</fullName>
    </recommendedName>
</protein>
<dbReference type="EMBL" id="JAMWBK010000001">
    <property type="protein sequence ID" value="KAJ8909045.1"/>
    <property type="molecule type" value="Genomic_DNA"/>
</dbReference>
<comment type="similarity">
    <text evidence="2">Belongs to the SKP1 family.</text>
</comment>
<name>A0AAV8V2H2_9RHOD</name>
<evidence type="ECO:0000256" key="4">
    <source>
        <dbReference type="ARBA" id="ARBA00023242"/>
    </source>
</evidence>
<dbReference type="InterPro" id="IPR039948">
    <property type="entry name" value="ELC1"/>
</dbReference>
<dbReference type="SMART" id="SM00512">
    <property type="entry name" value="Skp1"/>
    <property type="match status" value="1"/>
</dbReference>
<evidence type="ECO:0000256" key="1">
    <source>
        <dbReference type="ARBA" id="ARBA00004123"/>
    </source>
</evidence>
<keyword evidence="7" id="KW-1185">Reference proteome</keyword>
<dbReference type="AlphaFoldDB" id="A0AAV8V2H2"/>
<proteinExistence type="inferred from homology"/>
<organism evidence="6 7">
    <name type="scientific">Rhodosorus marinus</name>
    <dbReference type="NCBI Taxonomy" id="101924"/>
    <lineage>
        <taxon>Eukaryota</taxon>
        <taxon>Rhodophyta</taxon>
        <taxon>Stylonematophyceae</taxon>
        <taxon>Stylonematales</taxon>
        <taxon>Stylonemataceae</taxon>
        <taxon>Rhodosorus</taxon>
    </lineage>
</organism>
<evidence type="ECO:0000259" key="5">
    <source>
        <dbReference type="Pfam" id="PF03931"/>
    </source>
</evidence>
<sequence length="102" mass="11714">MEGGDVPPGYVCLVSCDKHEFLIERKYAEVSKLVKRTLESGFGEALSRRIELPTVSKECLLLVCQFFYYRIKYKDVRGPKPEFEIPLKDTVDLMMASDFLDA</sequence>
<feature type="domain" description="SKP1 component POZ" evidence="5">
    <location>
        <begin position="11"/>
        <end position="69"/>
    </location>
</feature>
<evidence type="ECO:0000313" key="7">
    <source>
        <dbReference type="Proteomes" id="UP001157974"/>
    </source>
</evidence>
<keyword evidence="4" id="KW-0539">Nucleus</keyword>
<dbReference type="GO" id="GO:0005634">
    <property type="term" value="C:nucleus"/>
    <property type="evidence" value="ECO:0007669"/>
    <property type="project" value="UniProtKB-SubCell"/>
</dbReference>
<accession>A0AAV8V2H2</accession>
<dbReference type="GO" id="GO:0006511">
    <property type="term" value="P:ubiquitin-dependent protein catabolic process"/>
    <property type="evidence" value="ECO:0007669"/>
    <property type="project" value="InterPro"/>
</dbReference>
<dbReference type="Gene3D" id="3.30.710.10">
    <property type="entry name" value="Potassium Channel Kv1.1, Chain A"/>
    <property type="match status" value="1"/>
</dbReference>